<dbReference type="PANTHER" id="PTHR45765:SF1">
    <property type="entry name" value="METHIONINE--TRNA LIGASE, CYTOPLASMIC"/>
    <property type="match status" value="1"/>
</dbReference>
<keyword evidence="1 7" id="KW-0436">Ligase</keyword>
<accession>A0A2T0SWI3</accession>
<keyword evidence="4 7" id="KW-0648">Protein biosynthesis</keyword>
<dbReference type="GO" id="GO:0006431">
    <property type="term" value="P:methionyl-tRNA aminoacylation"/>
    <property type="evidence" value="ECO:0007669"/>
    <property type="project" value="TreeGrafter"/>
</dbReference>
<comment type="catalytic activity">
    <reaction evidence="6">
        <text>tRNA(Met) + L-methionine + ATP = L-methionyl-tRNA(Met) + AMP + diphosphate</text>
        <dbReference type="Rhea" id="RHEA:13481"/>
        <dbReference type="Rhea" id="RHEA-COMP:9667"/>
        <dbReference type="Rhea" id="RHEA-COMP:9698"/>
        <dbReference type="ChEBI" id="CHEBI:30616"/>
        <dbReference type="ChEBI" id="CHEBI:33019"/>
        <dbReference type="ChEBI" id="CHEBI:57844"/>
        <dbReference type="ChEBI" id="CHEBI:78442"/>
        <dbReference type="ChEBI" id="CHEBI:78530"/>
        <dbReference type="ChEBI" id="CHEBI:456215"/>
        <dbReference type="EC" id="6.1.1.10"/>
    </reaction>
</comment>
<dbReference type="GO" id="GO:0005829">
    <property type="term" value="C:cytosol"/>
    <property type="evidence" value="ECO:0007669"/>
    <property type="project" value="TreeGrafter"/>
</dbReference>
<evidence type="ECO:0000313" key="10">
    <source>
        <dbReference type="EMBL" id="PRY37784.1"/>
    </source>
</evidence>
<dbReference type="InterPro" id="IPR001412">
    <property type="entry name" value="aa-tRNA-synth_I_CS"/>
</dbReference>
<protein>
    <submittedName>
        <fullName evidence="10">Methionyl-tRNA synthetase</fullName>
    </submittedName>
</protein>
<dbReference type="Gene3D" id="2.20.28.20">
    <property type="entry name" value="Methionyl-tRNA synthetase, Zn-domain"/>
    <property type="match status" value="1"/>
</dbReference>
<keyword evidence="5 7" id="KW-0030">Aminoacyl-tRNA synthetase</keyword>
<evidence type="ECO:0000256" key="7">
    <source>
        <dbReference type="RuleBase" id="RU363039"/>
    </source>
</evidence>
<dbReference type="InterPro" id="IPR014729">
    <property type="entry name" value="Rossmann-like_a/b/a_fold"/>
</dbReference>
<evidence type="ECO:0000256" key="8">
    <source>
        <dbReference type="SAM" id="MobiDB-lite"/>
    </source>
</evidence>
<dbReference type="GO" id="GO:0005524">
    <property type="term" value="F:ATP binding"/>
    <property type="evidence" value="ECO:0007669"/>
    <property type="project" value="UniProtKB-KW"/>
</dbReference>
<evidence type="ECO:0000256" key="5">
    <source>
        <dbReference type="ARBA" id="ARBA00023146"/>
    </source>
</evidence>
<organism evidence="10 11">
    <name type="scientific">Umezawaea tangerina</name>
    <dbReference type="NCBI Taxonomy" id="84725"/>
    <lineage>
        <taxon>Bacteria</taxon>
        <taxon>Bacillati</taxon>
        <taxon>Actinomycetota</taxon>
        <taxon>Actinomycetes</taxon>
        <taxon>Pseudonocardiales</taxon>
        <taxon>Pseudonocardiaceae</taxon>
        <taxon>Umezawaea</taxon>
    </lineage>
</organism>
<comment type="similarity">
    <text evidence="7">Belongs to the class-I aminoacyl-tRNA synthetase family.</text>
</comment>
<dbReference type="RefSeq" id="WP_106190677.1">
    <property type="nucleotide sequence ID" value="NZ_PVTF01000009.1"/>
</dbReference>
<comment type="caution">
    <text evidence="10">The sequence shown here is derived from an EMBL/GenBank/DDBJ whole genome shotgun (WGS) entry which is preliminary data.</text>
</comment>
<evidence type="ECO:0000256" key="1">
    <source>
        <dbReference type="ARBA" id="ARBA00022598"/>
    </source>
</evidence>
<dbReference type="EMBL" id="PVTF01000009">
    <property type="protein sequence ID" value="PRY37784.1"/>
    <property type="molecule type" value="Genomic_DNA"/>
</dbReference>
<feature type="domain" description="Methionyl/Leucyl tRNA synthetase" evidence="9">
    <location>
        <begin position="9"/>
        <end position="393"/>
    </location>
</feature>
<proteinExistence type="inferred from homology"/>
<dbReference type="AlphaFoldDB" id="A0A2T0SWI3"/>
<evidence type="ECO:0000256" key="2">
    <source>
        <dbReference type="ARBA" id="ARBA00022741"/>
    </source>
</evidence>
<reference evidence="10 11" key="1">
    <citation type="submission" date="2018-03" db="EMBL/GenBank/DDBJ databases">
        <title>Genomic Encyclopedia of Archaeal and Bacterial Type Strains, Phase II (KMG-II): from individual species to whole genera.</title>
        <authorList>
            <person name="Goeker M."/>
        </authorList>
    </citation>
    <scope>NUCLEOTIDE SEQUENCE [LARGE SCALE GENOMIC DNA]</scope>
    <source>
        <strain evidence="10 11">DSM 44720</strain>
    </source>
</reference>
<sequence length="543" mass="59840">MTPPPRPAIVIAATPTPNGDLHVGHMAGPYLAGDVYSRYLRATGRPVVYTTCTDDSQTYVVATAHRQGITPEELVSRSTAQIERSLAAMGTLMAGLPPIDDRYRGTVLDYVAELHAAGRFKLRTVRLPYARNAGVFLFDGLVSGTCPVCMAGSCGGACETCGHPNNFDELLDPKYTVDPTDVVVYREQTILVLAMEDYRERLTAYYASRTPRWRPHAKQLIGELLARPLPEIPVTFPGTWGIAAPFPETPGQVLYPWIEAMPASIYATWWANAQQGKETAATDEAWLAAGDAELVYFHGFDNVYHWGLVDLVMLLAHGERYTTPDANVCNEFYDLDGEKFSTSRNHLIWSADLLAEVPRDLVRFFLALTAPEYQRTNFSRDAMHGVTTRRLVEPWNALSEALTLGLVALDTAAPLPTTEVGRRRAAAMLERFRLCYELPNFSLGRAAETVLTQLDRLRRSADSLDLSANGSAPVRPGDLLLEIRTLLSCVAPIMVEVTDALVAEGVDLRITGDQPHEIAPFRFPRLPNTADTPERTPALDGAR</sequence>
<feature type="region of interest" description="Disordered" evidence="8">
    <location>
        <begin position="521"/>
        <end position="543"/>
    </location>
</feature>
<keyword evidence="2 7" id="KW-0547">Nucleotide-binding</keyword>
<dbReference type="InterPro" id="IPR023458">
    <property type="entry name" value="Met-tRNA_ligase_1"/>
</dbReference>
<dbReference type="InterPro" id="IPR015413">
    <property type="entry name" value="Methionyl/Leucyl_tRNA_Synth"/>
</dbReference>
<evidence type="ECO:0000256" key="4">
    <source>
        <dbReference type="ARBA" id="ARBA00022917"/>
    </source>
</evidence>
<gene>
    <name evidence="10" type="ORF">CLV43_1094</name>
</gene>
<evidence type="ECO:0000259" key="9">
    <source>
        <dbReference type="Pfam" id="PF09334"/>
    </source>
</evidence>
<dbReference type="PANTHER" id="PTHR45765">
    <property type="entry name" value="METHIONINE--TRNA LIGASE"/>
    <property type="match status" value="1"/>
</dbReference>
<dbReference type="InterPro" id="IPR029038">
    <property type="entry name" value="MetRS_Zn"/>
</dbReference>
<keyword evidence="11" id="KW-1185">Reference proteome</keyword>
<dbReference type="OrthoDB" id="9810191at2"/>
<keyword evidence="3 7" id="KW-0067">ATP-binding</keyword>
<dbReference type="GO" id="GO:0004825">
    <property type="term" value="F:methionine-tRNA ligase activity"/>
    <property type="evidence" value="ECO:0007669"/>
    <property type="project" value="UniProtKB-EC"/>
</dbReference>
<dbReference type="Gene3D" id="3.40.50.620">
    <property type="entry name" value="HUPs"/>
    <property type="match status" value="1"/>
</dbReference>
<evidence type="ECO:0000256" key="3">
    <source>
        <dbReference type="ARBA" id="ARBA00022840"/>
    </source>
</evidence>
<dbReference type="PROSITE" id="PS00178">
    <property type="entry name" value="AA_TRNA_LIGASE_I"/>
    <property type="match status" value="1"/>
</dbReference>
<dbReference type="Pfam" id="PF09334">
    <property type="entry name" value="tRNA-synt_1g"/>
    <property type="match status" value="1"/>
</dbReference>
<evidence type="ECO:0000313" key="11">
    <source>
        <dbReference type="Proteomes" id="UP000239494"/>
    </source>
</evidence>
<name>A0A2T0SWI3_9PSEU</name>
<dbReference type="Proteomes" id="UP000239494">
    <property type="component" value="Unassembled WGS sequence"/>
</dbReference>
<dbReference type="SUPFAM" id="SSF52374">
    <property type="entry name" value="Nucleotidylyl transferase"/>
    <property type="match status" value="1"/>
</dbReference>
<evidence type="ECO:0000256" key="6">
    <source>
        <dbReference type="ARBA" id="ARBA00047364"/>
    </source>
</evidence>